<gene>
    <name evidence="2" type="ORF">UFOPK1722_01334</name>
</gene>
<protein>
    <submittedName>
        <fullName evidence="2">Unannotated protein</fullName>
    </submittedName>
</protein>
<dbReference type="AlphaFoldDB" id="A0A6J6FA22"/>
<dbReference type="EMBL" id="CAEZTS010000126">
    <property type="protein sequence ID" value="CAB4585681.1"/>
    <property type="molecule type" value="Genomic_DNA"/>
</dbReference>
<reference evidence="2" key="1">
    <citation type="submission" date="2020-05" db="EMBL/GenBank/DDBJ databases">
        <authorList>
            <person name="Chiriac C."/>
            <person name="Salcher M."/>
            <person name="Ghai R."/>
            <person name="Kavagutti S V."/>
        </authorList>
    </citation>
    <scope>NUCLEOTIDE SEQUENCE</scope>
</reference>
<evidence type="ECO:0000313" key="2">
    <source>
        <dbReference type="EMBL" id="CAB4585681.1"/>
    </source>
</evidence>
<name>A0A6J6FA22_9ZZZZ</name>
<evidence type="ECO:0000256" key="1">
    <source>
        <dbReference type="SAM" id="Coils"/>
    </source>
</evidence>
<sequence length="121" mass="12953">MSASIAVMAIMVMFLVVAFQTRIAETQMKIDKINAQIQAERDRYDALRLERSALRDPARLVADATAMGMIPGTGTDFTTVEPTSVAAVLVSTGGVDPEYMSDSEDPLENYGAVKALIGGQP</sequence>
<accession>A0A6J6FA22</accession>
<proteinExistence type="predicted"/>
<feature type="coiled-coil region" evidence="1">
    <location>
        <begin position="23"/>
        <end position="50"/>
    </location>
</feature>
<organism evidence="2">
    <name type="scientific">freshwater metagenome</name>
    <dbReference type="NCBI Taxonomy" id="449393"/>
    <lineage>
        <taxon>unclassified sequences</taxon>
        <taxon>metagenomes</taxon>
        <taxon>ecological metagenomes</taxon>
    </lineage>
</organism>
<keyword evidence="1" id="KW-0175">Coiled coil</keyword>